<reference evidence="2" key="1">
    <citation type="submission" date="2017-08" db="EMBL/GenBank/DDBJ databases">
        <authorList>
            <person name="Varghese N."/>
            <person name="Submissions S."/>
        </authorList>
    </citation>
    <scope>NUCLEOTIDE SEQUENCE [LARGE SCALE GENOMIC DNA]</scope>
    <source>
        <strain evidence="2">JC23</strain>
    </source>
</reference>
<accession>A0A285UMX3</accession>
<proteinExistence type="predicted"/>
<dbReference type="Proteomes" id="UP000219252">
    <property type="component" value="Unassembled WGS sequence"/>
</dbReference>
<gene>
    <name evidence="1" type="ORF">SAMN05877842_11554</name>
</gene>
<dbReference type="RefSeq" id="WP_097150729.1">
    <property type="nucleotide sequence ID" value="NZ_OBQC01000015.1"/>
</dbReference>
<evidence type="ECO:0000313" key="2">
    <source>
        <dbReference type="Proteomes" id="UP000219252"/>
    </source>
</evidence>
<sequence>MYRLISEIKKQESILNHMLKRVVSNRKRICDPCIEKIENDLNEIKSLLTLKNKELKYILDAMNDPSCKCPCESPSPEPEPDPTEDRLYGFAYSDADSSVSGNVKFQVFSPRHEDIINKDGGLQVSKTGVYQVSYSVSCKVLNGAANPVKFKIVVNDSFIPSTSVLETNTSQHLFSSQLVPLMEGDIVKLDAEVSEGNSYSKPTLQILMI</sequence>
<organism evidence="1 2">
    <name type="scientific">Ureibacillus acetophenoni</name>
    <dbReference type="NCBI Taxonomy" id="614649"/>
    <lineage>
        <taxon>Bacteria</taxon>
        <taxon>Bacillati</taxon>
        <taxon>Bacillota</taxon>
        <taxon>Bacilli</taxon>
        <taxon>Bacillales</taxon>
        <taxon>Caryophanaceae</taxon>
        <taxon>Ureibacillus</taxon>
    </lineage>
</organism>
<protein>
    <recommendedName>
        <fullName evidence="3">C1q domain-containing protein</fullName>
    </recommendedName>
</protein>
<dbReference type="InterPro" id="IPR008983">
    <property type="entry name" value="Tumour_necrosis_fac-like_dom"/>
</dbReference>
<dbReference type="OrthoDB" id="2455738at2"/>
<dbReference type="Gene3D" id="2.60.120.40">
    <property type="match status" value="1"/>
</dbReference>
<evidence type="ECO:0000313" key="1">
    <source>
        <dbReference type="EMBL" id="SOC43265.1"/>
    </source>
</evidence>
<dbReference type="EMBL" id="OBQC01000015">
    <property type="protein sequence ID" value="SOC43265.1"/>
    <property type="molecule type" value="Genomic_DNA"/>
</dbReference>
<evidence type="ECO:0008006" key="3">
    <source>
        <dbReference type="Google" id="ProtNLM"/>
    </source>
</evidence>
<dbReference type="AlphaFoldDB" id="A0A285UMX3"/>
<keyword evidence="2" id="KW-1185">Reference proteome</keyword>
<name>A0A285UMX3_9BACL</name>